<evidence type="ECO:0000313" key="3">
    <source>
        <dbReference type="Proteomes" id="UP000053237"/>
    </source>
</evidence>
<evidence type="ECO:0000313" key="2">
    <source>
        <dbReference type="EMBL" id="CCI42565.1"/>
    </source>
</evidence>
<dbReference type="EMBL" id="CAIX01000035">
    <property type="protein sequence ID" value="CCI42565.1"/>
    <property type="molecule type" value="Genomic_DNA"/>
</dbReference>
<gene>
    <name evidence="2" type="ORF">BN9_033490</name>
</gene>
<keyword evidence="3" id="KW-1185">Reference proteome</keyword>
<sequence>MECGEEDLPIQLKMDPDKFYPTYRPTPTDFDEHSFMRKMQDVVGLLRNPAEGIISTICAYQRERYERFSFIGYLNDPRTLLLEEFKDWAMRTLAPATCTTESILNDVRRRHTYILRLQHGQQGLFHSGSGERSLIGTLKDVRNVIETRVLPTIEAERAHSSAREQLQTLEARGIDGLMHGVQFLFYVLRNTPNTPADCTISNLRIQQHSGMKDAMQTKAGQMLQVLLTTNSFKTLFPEGPTYQRDGMHSLQITDEEEAELNSTAVFCDEQAQPVIPAVLTRNSRRSSAIDQTKSNAVTAVDYLTQSNSGVVALRSDSIVTAYETFTRIHGLLKLLADLLVSCRKARQLAGPGGDLLVYGPGGQEVRRLMTSLEGVQAEISKLVSSLTQIGVRELDQLKPNQERAWRWSFSKVLPLENYIAHDFGACMEPIQRIKANADPVYVQKLYKQFRESTGLWVKENSSICRHVFATLGTAYIENVPGPRFEMLDGNQLLESGDSSGNASKAVLALPAPDKVNDDNKPTNQTLTMEVYQKERHTRRAVELLRSEDDHKKMQRNSAGKYPPVPDSSTSLLSSAANLMSWAVGGKKGELIHRKNFKTDDSSSPRDSDTAEDDAPVVEPTMLSSASSTSSSTSGNGSGIGVMDVLLLVRQSVQRIGQLSWGVRTSTHTCVIEEGDFDAFIVLCSIYDTLRVSCHSDLLIRMRCHSTQLTQNLRKYLTCTRNCILVLHDRLVSEEKCFLGLLSVYRRLDAILSAFDRDLDTLMTNYKQLLTDCNNMRDGIRLAMPQLQKDADREYVASTMGGRAANVAVESFNAVVTRFGAMNKSPSTAILTHGEYMAQMSSQMDLHQNSLSHLVQNLKGTLGIVINVVDRLKDSTKENKHAIVPPQQIDYIFEYNYEGFFRQISADLKSLIDFL</sequence>
<feature type="compositionally biased region" description="Basic and acidic residues" evidence="1">
    <location>
        <begin position="592"/>
        <end position="608"/>
    </location>
</feature>
<organism evidence="2 3">
    <name type="scientific">Albugo candida</name>
    <dbReference type="NCBI Taxonomy" id="65357"/>
    <lineage>
        <taxon>Eukaryota</taxon>
        <taxon>Sar</taxon>
        <taxon>Stramenopiles</taxon>
        <taxon>Oomycota</taxon>
        <taxon>Peronosporomycetes</taxon>
        <taxon>Albuginales</taxon>
        <taxon>Albuginaceae</taxon>
        <taxon>Albugo</taxon>
    </lineage>
</organism>
<feature type="region of interest" description="Disordered" evidence="1">
    <location>
        <begin position="592"/>
        <end position="615"/>
    </location>
</feature>
<accession>A0A024G7P0</accession>
<dbReference type="AlphaFoldDB" id="A0A024G7P0"/>
<comment type="caution">
    <text evidence="2">The sequence shown here is derived from an EMBL/GenBank/DDBJ whole genome shotgun (WGS) entry which is preliminary data.</text>
</comment>
<reference evidence="2 3" key="1">
    <citation type="submission" date="2012-05" db="EMBL/GenBank/DDBJ databases">
        <title>Recombination and specialization in a pathogen metapopulation.</title>
        <authorList>
            <person name="Gardiner A."/>
            <person name="Kemen E."/>
            <person name="Schultz-Larsen T."/>
            <person name="MacLean D."/>
            <person name="Van Oosterhout C."/>
            <person name="Jones J.D.G."/>
        </authorList>
    </citation>
    <scope>NUCLEOTIDE SEQUENCE [LARGE SCALE GENOMIC DNA]</scope>
    <source>
        <strain evidence="2 3">Ac Nc2</strain>
    </source>
</reference>
<name>A0A024G7P0_9STRA</name>
<protein>
    <submittedName>
        <fullName evidence="2">Uncharacterized protein</fullName>
    </submittedName>
</protein>
<feature type="region of interest" description="Disordered" evidence="1">
    <location>
        <begin position="543"/>
        <end position="569"/>
    </location>
</feature>
<evidence type="ECO:0000256" key="1">
    <source>
        <dbReference type="SAM" id="MobiDB-lite"/>
    </source>
</evidence>
<dbReference type="InParanoid" id="A0A024G7P0"/>
<dbReference type="Proteomes" id="UP000053237">
    <property type="component" value="Unassembled WGS sequence"/>
</dbReference>
<proteinExistence type="predicted"/>
<dbReference type="OrthoDB" id="64104at2759"/>